<sequence length="117" mass="13027">MLTIRLSRIGKRNNPQFRIVLQEKTQAATSAAREILGFYNPHQQQTAHVKKDRIQYWLSKGAKPSATMHNFFINFGLLTGKKMRVVGSKKKTAKTTPSASAAPALKTTKNETQATKA</sequence>
<keyword evidence="2 3" id="KW-0687">Ribonucleoprotein</keyword>
<evidence type="ECO:0000256" key="4">
    <source>
        <dbReference type="SAM" id="MobiDB-lite"/>
    </source>
</evidence>
<dbReference type="GO" id="GO:0005737">
    <property type="term" value="C:cytoplasm"/>
    <property type="evidence" value="ECO:0007669"/>
    <property type="project" value="UniProtKB-ARBA"/>
</dbReference>
<dbReference type="STRING" id="1798540.A3B74_05075"/>
<feature type="region of interest" description="Disordered" evidence="4">
    <location>
        <begin position="88"/>
        <end position="117"/>
    </location>
</feature>
<dbReference type="InterPro" id="IPR020592">
    <property type="entry name" value="Ribosomal_bS16_CS"/>
</dbReference>
<keyword evidence="1 3" id="KW-0689">Ribosomal protein</keyword>
<accession>A0A1G2ASW8</accession>
<evidence type="ECO:0000256" key="1">
    <source>
        <dbReference type="ARBA" id="ARBA00022980"/>
    </source>
</evidence>
<evidence type="ECO:0000313" key="5">
    <source>
        <dbReference type="EMBL" id="OGY80002.1"/>
    </source>
</evidence>
<reference evidence="5 6" key="1">
    <citation type="journal article" date="2016" name="Nat. Commun.">
        <title>Thousands of microbial genomes shed light on interconnected biogeochemical processes in an aquifer system.</title>
        <authorList>
            <person name="Anantharaman K."/>
            <person name="Brown C.T."/>
            <person name="Hug L.A."/>
            <person name="Sharon I."/>
            <person name="Castelle C.J."/>
            <person name="Probst A.J."/>
            <person name="Thomas B.C."/>
            <person name="Singh A."/>
            <person name="Wilkins M.J."/>
            <person name="Karaoz U."/>
            <person name="Brodie E.L."/>
            <person name="Williams K.H."/>
            <person name="Hubbard S.S."/>
            <person name="Banfield J.F."/>
        </authorList>
    </citation>
    <scope>NUCLEOTIDE SEQUENCE [LARGE SCALE GENOMIC DNA]</scope>
</reference>
<proteinExistence type="inferred from homology"/>
<dbReference type="InterPro" id="IPR023803">
    <property type="entry name" value="Ribosomal_bS16_dom_sf"/>
</dbReference>
<evidence type="ECO:0000313" key="6">
    <source>
        <dbReference type="Proteomes" id="UP000177165"/>
    </source>
</evidence>
<dbReference type="GO" id="GO:0003735">
    <property type="term" value="F:structural constituent of ribosome"/>
    <property type="evidence" value="ECO:0007669"/>
    <property type="project" value="InterPro"/>
</dbReference>
<dbReference type="GO" id="GO:0006412">
    <property type="term" value="P:translation"/>
    <property type="evidence" value="ECO:0007669"/>
    <property type="project" value="UniProtKB-UniRule"/>
</dbReference>
<name>A0A1G2ASW8_9BACT</name>
<dbReference type="PROSITE" id="PS00732">
    <property type="entry name" value="RIBOSOMAL_S16"/>
    <property type="match status" value="1"/>
</dbReference>
<dbReference type="Proteomes" id="UP000177165">
    <property type="component" value="Unassembled WGS sequence"/>
</dbReference>
<dbReference type="AlphaFoldDB" id="A0A1G2ASW8"/>
<dbReference type="Pfam" id="PF00886">
    <property type="entry name" value="Ribosomal_S16"/>
    <property type="match status" value="1"/>
</dbReference>
<comment type="similarity">
    <text evidence="3">Belongs to the bacterial ribosomal protein bS16 family.</text>
</comment>
<evidence type="ECO:0000256" key="3">
    <source>
        <dbReference type="HAMAP-Rule" id="MF_00385"/>
    </source>
</evidence>
<evidence type="ECO:0000256" key="2">
    <source>
        <dbReference type="ARBA" id="ARBA00023274"/>
    </source>
</evidence>
<dbReference type="SUPFAM" id="SSF54565">
    <property type="entry name" value="Ribosomal protein S16"/>
    <property type="match status" value="1"/>
</dbReference>
<dbReference type="PANTHER" id="PTHR12919:SF20">
    <property type="entry name" value="SMALL RIBOSOMAL SUBUNIT PROTEIN BS16M"/>
    <property type="match status" value="1"/>
</dbReference>
<dbReference type="NCBIfam" id="TIGR00002">
    <property type="entry name" value="S16"/>
    <property type="match status" value="1"/>
</dbReference>
<feature type="compositionally biased region" description="Low complexity" evidence="4">
    <location>
        <begin position="94"/>
        <end position="107"/>
    </location>
</feature>
<dbReference type="InterPro" id="IPR000307">
    <property type="entry name" value="Ribosomal_bS16"/>
</dbReference>
<dbReference type="Gene3D" id="3.30.1320.10">
    <property type="match status" value="1"/>
</dbReference>
<organism evidence="5 6">
    <name type="scientific">Candidatus Kerfeldbacteria bacterium RIFCSPHIGHO2_02_FULL_42_14</name>
    <dbReference type="NCBI Taxonomy" id="1798540"/>
    <lineage>
        <taxon>Bacteria</taxon>
        <taxon>Candidatus Kerfeldiibacteriota</taxon>
    </lineage>
</organism>
<dbReference type="PANTHER" id="PTHR12919">
    <property type="entry name" value="30S RIBOSOMAL PROTEIN S16"/>
    <property type="match status" value="1"/>
</dbReference>
<dbReference type="HAMAP" id="MF_00385">
    <property type="entry name" value="Ribosomal_bS16"/>
    <property type="match status" value="1"/>
</dbReference>
<gene>
    <name evidence="3" type="primary">rpsP</name>
    <name evidence="5" type="ORF">A3B74_05075</name>
</gene>
<protein>
    <recommendedName>
        <fullName evidence="3">Small ribosomal subunit protein bS16</fullName>
    </recommendedName>
</protein>
<dbReference type="EMBL" id="MHKB01000002">
    <property type="protein sequence ID" value="OGY80002.1"/>
    <property type="molecule type" value="Genomic_DNA"/>
</dbReference>
<comment type="caution">
    <text evidence="5">The sequence shown here is derived from an EMBL/GenBank/DDBJ whole genome shotgun (WGS) entry which is preliminary data.</text>
</comment>
<dbReference type="GO" id="GO:0015935">
    <property type="term" value="C:small ribosomal subunit"/>
    <property type="evidence" value="ECO:0007669"/>
    <property type="project" value="TreeGrafter"/>
</dbReference>